<proteinExistence type="predicted"/>
<keyword evidence="2" id="KW-0378">Hydrolase</keyword>
<name>A0ABS2YEE4_POLSP</name>
<sequence>MNCEAFTVTLISKDRLCLSNEEQIIIHDFILEATQDDYVLEVRHFQCPKWPNPDAPLSSTFELINVIKEEAMTRDGPTIVHDECGAVSAGMLCALTTLSQQLESENAVDVYQVAKMINLMRPGVFTDIEQYQYLYKSMLSLVSTKENRNGLVSIDKNGTIVIMDESDPAESMESLV</sequence>
<dbReference type="EC" id="3.1.3.48" evidence="1"/>
<keyword evidence="2" id="KW-0904">Protein phosphatase</keyword>
<feature type="domain" description="Tyrosine-protein phosphatase" evidence="3">
    <location>
        <begin position="1"/>
        <end position="141"/>
    </location>
</feature>
<dbReference type="EMBL" id="JAAWVQ010140256">
    <property type="protein sequence ID" value="MBN3284808.1"/>
    <property type="molecule type" value="Genomic_DNA"/>
</dbReference>
<feature type="non-terminal residue" evidence="5">
    <location>
        <position position="176"/>
    </location>
</feature>
<dbReference type="SUPFAM" id="SSF52799">
    <property type="entry name" value="(Phosphotyrosine protein) phosphatases II"/>
    <property type="match status" value="1"/>
</dbReference>
<evidence type="ECO:0000313" key="6">
    <source>
        <dbReference type="Proteomes" id="UP001166093"/>
    </source>
</evidence>
<evidence type="ECO:0000256" key="2">
    <source>
        <dbReference type="ARBA" id="ARBA00022912"/>
    </source>
</evidence>
<dbReference type="InterPro" id="IPR003595">
    <property type="entry name" value="Tyr_Pase_cat"/>
</dbReference>
<dbReference type="PROSITE" id="PS50056">
    <property type="entry name" value="TYR_PHOSPHATASE_2"/>
    <property type="match status" value="1"/>
</dbReference>
<protein>
    <recommendedName>
        <fullName evidence="1">protein-tyrosine-phosphatase</fullName>
        <ecNumber evidence="1">3.1.3.48</ecNumber>
    </recommendedName>
</protein>
<dbReference type="SMART" id="SM00404">
    <property type="entry name" value="PTPc_motif"/>
    <property type="match status" value="1"/>
</dbReference>
<comment type="caution">
    <text evidence="5">The sequence shown here is derived from an EMBL/GenBank/DDBJ whole genome shotgun (WGS) entry which is preliminary data.</text>
</comment>
<reference evidence="5" key="1">
    <citation type="journal article" date="2021" name="Cell">
        <title>Tracing the genetic footprints of vertebrate landing in non-teleost ray-finned fishes.</title>
        <authorList>
            <person name="Bi X."/>
            <person name="Wang K."/>
            <person name="Yang L."/>
            <person name="Pan H."/>
            <person name="Jiang H."/>
            <person name="Wei Q."/>
            <person name="Fang M."/>
            <person name="Yu H."/>
            <person name="Zhu C."/>
            <person name="Cai Y."/>
            <person name="He Y."/>
            <person name="Gan X."/>
            <person name="Zeng H."/>
            <person name="Yu D."/>
            <person name="Zhu Y."/>
            <person name="Jiang H."/>
            <person name="Qiu Q."/>
            <person name="Yang H."/>
            <person name="Zhang Y.E."/>
            <person name="Wang W."/>
            <person name="Zhu M."/>
            <person name="He S."/>
            <person name="Zhang G."/>
        </authorList>
    </citation>
    <scope>NUCLEOTIDE SEQUENCE</scope>
    <source>
        <strain evidence="5">Pddl_001</strain>
    </source>
</reference>
<dbReference type="Proteomes" id="UP001166093">
    <property type="component" value="Unassembled WGS sequence"/>
</dbReference>
<evidence type="ECO:0000259" key="3">
    <source>
        <dbReference type="PROSITE" id="PS50055"/>
    </source>
</evidence>
<dbReference type="InterPro" id="IPR029021">
    <property type="entry name" value="Prot-tyrosine_phosphatase-like"/>
</dbReference>
<dbReference type="PROSITE" id="PS50055">
    <property type="entry name" value="TYR_PHOSPHATASE_PTP"/>
    <property type="match status" value="1"/>
</dbReference>
<dbReference type="InterPro" id="IPR000387">
    <property type="entry name" value="Tyr_Pase_dom"/>
</dbReference>
<dbReference type="Pfam" id="PF00102">
    <property type="entry name" value="Y_phosphatase"/>
    <property type="match status" value="1"/>
</dbReference>
<evidence type="ECO:0000313" key="5">
    <source>
        <dbReference type="EMBL" id="MBN3284808.1"/>
    </source>
</evidence>
<dbReference type="Gene3D" id="3.90.190.10">
    <property type="entry name" value="Protein tyrosine phosphatase superfamily"/>
    <property type="match status" value="1"/>
</dbReference>
<organism evidence="5 6">
    <name type="scientific">Polyodon spathula</name>
    <name type="common">North American paddlefish</name>
    <name type="synonym">Squalus spathula</name>
    <dbReference type="NCBI Taxonomy" id="7913"/>
    <lineage>
        <taxon>Eukaryota</taxon>
        <taxon>Metazoa</taxon>
        <taxon>Chordata</taxon>
        <taxon>Craniata</taxon>
        <taxon>Vertebrata</taxon>
        <taxon>Euteleostomi</taxon>
        <taxon>Actinopterygii</taxon>
        <taxon>Chondrostei</taxon>
        <taxon>Acipenseriformes</taxon>
        <taxon>Polyodontidae</taxon>
        <taxon>Polyodon</taxon>
    </lineage>
</organism>
<dbReference type="SMART" id="SM00194">
    <property type="entry name" value="PTPc"/>
    <property type="match status" value="1"/>
</dbReference>
<dbReference type="InterPro" id="IPR000242">
    <property type="entry name" value="PTP_cat"/>
</dbReference>
<evidence type="ECO:0000259" key="4">
    <source>
        <dbReference type="PROSITE" id="PS50056"/>
    </source>
</evidence>
<feature type="non-terminal residue" evidence="5">
    <location>
        <position position="1"/>
    </location>
</feature>
<accession>A0ABS2YEE4</accession>
<feature type="domain" description="Tyrosine specific protein phosphatases" evidence="4">
    <location>
        <begin position="58"/>
        <end position="132"/>
    </location>
</feature>
<dbReference type="PANTHER" id="PTHR19134:SF449">
    <property type="entry name" value="TYROSINE-PROTEIN PHOSPHATASE 1"/>
    <property type="match status" value="1"/>
</dbReference>
<keyword evidence="6" id="KW-1185">Reference proteome</keyword>
<gene>
    <name evidence="5" type="primary">Ptprg</name>
    <name evidence="5" type="ORF">GTO93_0006098</name>
</gene>
<dbReference type="PANTHER" id="PTHR19134">
    <property type="entry name" value="RECEPTOR-TYPE TYROSINE-PROTEIN PHOSPHATASE"/>
    <property type="match status" value="1"/>
</dbReference>
<dbReference type="InterPro" id="IPR050348">
    <property type="entry name" value="Protein-Tyr_Phosphatase"/>
</dbReference>
<evidence type="ECO:0000256" key="1">
    <source>
        <dbReference type="ARBA" id="ARBA00013064"/>
    </source>
</evidence>
<dbReference type="PRINTS" id="PR00700">
    <property type="entry name" value="PRTYPHPHTASE"/>
</dbReference>